<dbReference type="Proteomes" id="UP000652477">
    <property type="component" value="Unassembled WGS sequence"/>
</dbReference>
<evidence type="ECO:0000313" key="2">
    <source>
        <dbReference type="Proteomes" id="UP000652477"/>
    </source>
</evidence>
<dbReference type="Pfam" id="PF20092">
    <property type="entry name" value="DUF6483"/>
    <property type="match status" value="1"/>
</dbReference>
<dbReference type="RefSeq" id="WP_186875454.1">
    <property type="nucleotide sequence ID" value="NZ_JACOPF010000001.1"/>
</dbReference>
<evidence type="ECO:0000313" key="1">
    <source>
        <dbReference type="EMBL" id="MBC5688870.1"/>
    </source>
</evidence>
<proteinExistence type="predicted"/>
<protein>
    <submittedName>
        <fullName evidence="1">Uncharacterized protein</fullName>
    </submittedName>
</protein>
<dbReference type="AlphaFoldDB" id="A0A923LHJ6"/>
<comment type="caution">
    <text evidence="1">The sequence shown here is derived from an EMBL/GenBank/DDBJ whole genome shotgun (WGS) entry which is preliminary data.</text>
</comment>
<reference evidence="1" key="1">
    <citation type="submission" date="2020-08" db="EMBL/GenBank/DDBJ databases">
        <title>Genome public.</title>
        <authorList>
            <person name="Liu C."/>
            <person name="Sun Q."/>
        </authorList>
    </citation>
    <scope>NUCLEOTIDE SEQUENCE</scope>
    <source>
        <strain evidence="1">NSJ-55</strain>
    </source>
</reference>
<keyword evidence="2" id="KW-1185">Reference proteome</keyword>
<gene>
    <name evidence="1" type="ORF">H8S37_08025</name>
</gene>
<name>A0A923LHJ6_9FIRM</name>
<organism evidence="1 2">
    <name type="scientific">Mediterraneibacter hominis</name>
    <dbReference type="NCBI Taxonomy" id="2763054"/>
    <lineage>
        <taxon>Bacteria</taxon>
        <taxon>Bacillati</taxon>
        <taxon>Bacillota</taxon>
        <taxon>Clostridia</taxon>
        <taxon>Lachnospirales</taxon>
        <taxon>Lachnospiraceae</taxon>
        <taxon>Mediterraneibacter</taxon>
    </lineage>
</organism>
<accession>A0A923LHJ6</accession>
<dbReference type="EMBL" id="JACOPF010000001">
    <property type="protein sequence ID" value="MBC5688870.1"/>
    <property type="molecule type" value="Genomic_DNA"/>
</dbReference>
<sequence length="130" mass="15762">MRYEQDYIMRMIKEMTEVLARIIFHRKTPFYELAMENKYRSGEDFYLKLCKLADEGKINEAENLLYEKLDRKEQDYLELALAFYYYINLYTNDFLENHGYSRTEIEEGIETVLKEFGMEGMMEVAKLEIK</sequence>
<dbReference type="InterPro" id="IPR045507">
    <property type="entry name" value="DUF6483"/>
</dbReference>